<evidence type="ECO:0000259" key="9">
    <source>
        <dbReference type="Pfam" id="PF00460"/>
    </source>
</evidence>
<evidence type="ECO:0000256" key="8">
    <source>
        <dbReference type="RuleBase" id="RU362116"/>
    </source>
</evidence>
<dbReference type="SUPFAM" id="SSF117143">
    <property type="entry name" value="Flagellar hook protein flgE"/>
    <property type="match status" value="1"/>
</dbReference>
<dbReference type="InterPro" id="IPR010930">
    <property type="entry name" value="Flg_bb/hook_C_dom"/>
</dbReference>
<gene>
    <name evidence="12" type="primary">flgG</name>
    <name evidence="12" type="ORF">IM720_16650</name>
</gene>
<evidence type="ECO:0000259" key="11">
    <source>
        <dbReference type="Pfam" id="PF22692"/>
    </source>
</evidence>
<dbReference type="Pfam" id="PF22692">
    <property type="entry name" value="LlgE_F_G_D1"/>
    <property type="match status" value="1"/>
</dbReference>
<keyword evidence="4 8" id="KW-0975">Bacterial flagellum</keyword>
<dbReference type="InterPro" id="IPR019776">
    <property type="entry name" value="Flagellar_basal_body_rod_CS"/>
</dbReference>
<evidence type="ECO:0000256" key="5">
    <source>
        <dbReference type="ARBA" id="ARBA00025933"/>
    </source>
</evidence>
<dbReference type="Proteomes" id="UP000593833">
    <property type="component" value="Chromosome"/>
</dbReference>
<protein>
    <recommendedName>
        <fullName evidence="3 7">Flagellar basal-body rod protein FlgG</fullName>
    </recommendedName>
    <alternativeName>
        <fullName evidence="6 8">Distal rod protein</fullName>
    </alternativeName>
</protein>
<feature type="domain" description="Flagellar basal-body/hook protein C-terminal" evidence="10">
    <location>
        <begin position="216"/>
        <end position="259"/>
    </location>
</feature>
<evidence type="ECO:0000256" key="2">
    <source>
        <dbReference type="ARBA" id="ARBA00009677"/>
    </source>
</evidence>
<evidence type="ECO:0000256" key="7">
    <source>
        <dbReference type="NCBIfam" id="TIGR02488"/>
    </source>
</evidence>
<keyword evidence="12" id="KW-0282">Flagellum</keyword>
<feature type="domain" description="Flagellar hook protein FlgE/F/G-like D1" evidence="11">
    <location>
        <begin position="96"/>
        <end position="158"/>
    </location>
</feature>
<dbReference type="PROSITE" id="PS00588">
    <property type="entry name" value="FLAGELLA_BB_ROD"/>
    <property type="match status" value="1"/>
</dbReference>
<evidence type="ECO:0000313" key="13">
    <source>
        <dbReference type="Proteomes" id="UP000593833"/>
    </source>
</evidence>
<feature type="domain" description="Flagellar basal body rod protein N-terminal" evidence="9">
    <location>
        <begin position="5"/>
        <end position="35"/>
    </location>
</feature>
<proteinExistence type="inferred from homology"/>
<dbReference type="GO" id="GO:0071978">
    <property type="term" value="P:bacterial-type flagellum-dependent swarming motility"/>
    <property type="evidence" value="ECO:0007669"/>
    <property type="project" value="TreeGrafter"/>
</dbReference>
<evidence type="ECO:0000256" key="6">
    <source>
        <dbReference type="ARBA" id="ARBA00032912"/>
    </source>
</evidence>
<dbReference type="RefSeq" id="WP_024075475.1">
    <property type="nucleotide sequence ID" value="NZ_CP015637.1"/>
</dbReference>
<evidence type="ECO:0000259" key="10">
    <source>
        <dbReference type="Pfam" id="PF06429"/>
    </source>
</evidence>
<comment type="subunit">
    <text evidence="5 8">The basal body constitutes a major portion of the flagellar organelle and consists of four rings (L,P,S, and M) mounted on a central rod. The rod consists of about 26 subunits of FlgG in the distal portion, and FlgB, FlgC and FlgF are thought to build up the proximal portion of the rod with about 6 subunits each.</text>
</comment>
<dbReference type="GO" id="GO:0009426">
    <property type="term" value="C:bacterial-type flagellum basal body, distal rod"/>
    <property type="evidence" value="ECO:0007669"/>
    <property type="project" value="UniProtKB-UniRule"/>
</dbReference>
<comment type="subcellular location">
    <subcellularLocation>
        <location evidence="1 8">Bacterial flagellum basal body</location>
    </subcellularLocation>
</comment>
<dbReference type="InterPro" id="IPR037925">
    <property type="entry name" value="FlgE/F/G-like"/>
</dbReference>
<sequence length="261" mass="27232">MLPALYVAKTGLSAQDTNLTTISNNLANVSTTGFKRDRAEFQDLLYQTHRQPGAASTQNSELPSGLQTGTGVRIVGTQKNFSAGGLQATGQPLDMAINGRGFFQIQQPDGTTSYTRDGTFHLDANGRIVNANGFALEPAIVVPANAQTFTVGRDGTVSISVAGNPATQVIGNIQTADFINPAGLQAIGGNLFLETAASSAPQVGTPGLAGLGTLLQNSLETSNVSTVEEMVNMITTQRAYEMNAKVIKAADGMLSNLTQKL</sequence>
<reference evidence="12 13" key="1">
    <citation type="submission" date="2020-10" db="EMBL/GenBank/DDBJ databases">
        <title>Complete genome sequence of a novel Pseudomonas fluorescens strain isolated from the flower of kumarahou (Pomaderris kumeraho).</title>
        <authorList>
            <person name="Summers M.C."/>
            <person name="Nowak V."/>
            <person name="Fairhurst M.J."/>
            <person name="Owen J.G."/>
            <person name="Gerth M.L."/>
            <person name="Patrick W.M."/>
        </authorList>
    </citation>
    <scope>NUCLEOTIDE SEQUENCE [LARGE SCALE GENOMIC DNA]</scope>
    <source>
        <strain evidence="12 13">KF1</strain>
    </source>
</reference>
<dbReference type="AlphaFoldDB" id="A0A1B3CSV2"/>
<name>A0A1B3CSV2_PSEFL</name>
<dbReference type="InterPro" id="IPR001444">
    <property type="entry name" value="Flag_bb_rod_N"/>
</dbReference>
<dbReference type="EMBL" id="CP063233">
    <property type="protein sequence ID" value="QOU02361.1"/>
    <property type="molecule type" value="Genomic_DNA"/>
</dbReference>
<dbReference type="PANTHER" id="PTHR30435">
    <property type="entry name" value="FLAGELLAR PROTEIN"/>
    <property type="match status" value="1"/>
</dbReference>
<evidence type="ECO:0000256" key="4">
    <source>
        <dbReference type="ARBA" id="ARBA00023143"/>
    </source>
</evidence>
<dbReference type="PANTHER" id="PTHR30435:SF19">
    <property type="entry name" value="FLAGELLAR BASAL-BODY ROD PROTEIN FLGG"/>
    <property type="match status" value="1"/>
</dbReference>
<comment type="similarity">
    <text evidence="2 8">Belongs to the flagella basal body rod proteins family.</text>
</comment>
<dbReference type="InterPro" id="IPR053967">
    <property type="entry name" value="LlgE_F_G-like_D1"/>
</dbReference>
<dbReference type="InterPro" id="IPR012834">
    <property type="entry name" value="FlgG_G_neg"/>
</dbReference>
<dbReference type="NCBIfam" id="TIGR02488">
    <property type="entry name" value="flgG_G_neg"/>
    <property type="match status" value="1"/>
</dbReference>
<accession>A0A1B3CSV2</accession>
<dbReference type="OrthoDB" id="9804559at2"/>
<dbReference type="InterPro" id="IPR020013">
    <property type="entry name" value="Flagellar_FlgE/F/G"/>
</dbReference>
<evidence type="ECO:0000256" key="3">
    <source>
        <dbReference type="ARBA" id="ARBA00017948"/>
    </source>
</evidence>
<keyword evidence="12" id="KW-0966">Cell projection</keyword>
<evidence type="ECO:0000313" key="12">
    <source>
        <dbReference type="EMBL" id="QOU02361.1"/>
    </source>
</evidence>
<organism evidence="12 13">
    <name type="scientific">Pseudomonas fluorescens</name>
    <dbReference type="NCBI Taxonomy" id="294"/>
    <lineage>
        <taxon>Bacteria</taxon>
        <taxon>Pseudomonadati</taxon>
        <taxon>Pseudomonadota</taxon>
        <taxon>Gammaproteobacteria</taxon>
        <taxon>Pseudomonadales</taxon>
        <taxon>Pseudomonadaceae</taxon>
        <taxon>Pseudomonas</taxon>
    </lineage>
</organism>
<dbReference type="Pfam" id="PF06429">
    <property type="entry name" value="Flg_bbr_C"/>
    <property type="match status" value="1"/>
</dbReference>
<dbReference type="Pfam" id="PF00460">
    <property type="entry name" value="Flg_bb_rod"/>
    <property type="match status" value="1"/>
</dbReference>
<evidence type="ECO:0000256" key="1">
    <source>
        <dbReference type="ARBA" id="ARBA00004117"/>
    </source>
</evidence>
<keyword evidence="12" id="KW-0969">Cilium</keyword>
<dbReference type="NCBIfam" id="TIGR03506">
    <property type="entry name" value="FlgEFG_subfam"/>
    <property type="match status" value="2"/>
</dbReference>